<name>A0A418SK87_9RHOB</name>
<evidence type="ECO:0000256" key="2">
    <source>
        <dbReference type="SAM" id="Phobius"/>
    </source>
</evidence>
<dbReference type="KEGG" id="palw:PSAL_003630"/>
<accession>A0A418SK87</accession>
<organism evidence="3 4">
    <name type="scientific">Pseudooceanicola algae</name>
    <dbReference type="NCBI Taxonomy" id="1537215"/>
    <lineage>
        <taxon>Bacteria</taxon>
        <taxon>Pseudomonadati</taxon>
        <taxon>Pseudomonadota</taxon>
        <taxon>Alphaproteobacteria</taxon>
        <taxon>Rhodobacterales</taxon>
        <taxon>Paracoccaceae</taxon>
        <taxon>Pseudooceanicola</taxon>
    </lineage>
</organism>
<proteinExistence type="predicted"/>
<keyword evidence="2" id="KW-0472">Membrane</keyword>
<dbReference type="AlphaFoldDB" id="A0A418SK87"/>
<dbReference type="EMBL" id="CP060436">
    <property type="protein sequence ID" value="QPM89152.1"/>
    <property type="molecule type" value="Genomic_DNA"/>
</dbReference>
<feature type="compositionally biased region" description="Basic and acidic residues" evidence="1">
    <location>
        <begin position="222"/>
        <end position="232"/>
    </location>
</feature>
<keyword evidence="2" id="KW-1133">Transmembrane helix</keyword>
<evidence type="ECO:0000256" key="1">
    <source>
        <dbReference type="SAM" id="MobiDB-lite"/>
    </source>
</evidence>
<protein>
    <submittedName>
        <fullName evidence="3">Uncharacterized protein</fullName>
    </submittedName>
</protein>
<keyword evidence="4" id="KW-1185">Reference proteome</keyword>
<feature type="region of interest" description="Disordered" evidence="1">
    <location>
        <begin position="178"/>
        <end position="232"/>
    </location>
</feature>
<evidence type="ECO:0000313" key="4">
    <source>
        <dbReference type="Proteomes" id="UP000283786"/>
    </source>
</evidence>
<keyword evidence="2" id="KW-0812">Transmembrane</keyword>
<reference evidence="3 4" key="1">
    <citation type="submission" date="2020-08" db="EMBL/GenBank/DDBJ databases">
        <title>Genome sequence of Rhodobacteraceae bacterium Lw-13e.</title>
        <authorList>
            <person name="Poehlein A."/>
            <person name="Wolter L."/>
            <person name="Daniel R."/>
            <person name="Brinkhoff T."/>
        </authorList>
    </citation>
    <scope>NUCLEOTIDE SEQUENCE [LARGE SCALE GENOMIC DNA]</scope>
    <source>
        <strain evidence="3 4">Lw-13e</strain>
    </source>
</reference>
<gene>
    <name evidence="3" type="ORF">PSAL_003630</name>
</gene>
<feature type="transmembrane region" description="Helical" evidence="2">
    <location>
        <begin position="114"/>
        <end position="138"/>
    </location>
</feature>
<dbReference type="Proteomes" id="UP000283786">
    <property type="component" value="Chromosome"/>
</dbReference>
<sequence>MIIPSFCPNCELAYPSGIAAGIGTKIQIEECFSECPRCKSNGLVFNGTYEIWEGLIRIFNSDNFGPQVIEILTNVGEELRQKRITPSEAARQVSKVDPVAGNEVSRWGELLKEYGVPVGTLLTGLGTLLAAVVAALAFGYTHIESRSNLPPYEGMDYEFSRTIEAAGMNGSVSESLAPQYSIRPPQTTQSKQSEVEQEKKRMTPSAKSKPPRENRHSRRARLAKERSNSRKN</sequence>
<feature type="compositionally biased region" description="Polar residues" evidence="1">
    <location>
        <begin position="178"/>
        <end position="192"/>
    </location>
</feature>
<evidence type="ECO:0000313" key="3">
    <source>
        <dbReference type="EMBL" id="QPM89152.1"/>
    </source>
</evidence>